<keyword evidence="2" id="KW-1185">Reference proteome</keyword>
<sequence>MASPYLVKNPTYQEMFPIQWVQHHVVYACPYDGPKKFEAEYRRQINLFFWHVLQLSIYTPTKSKQRNAKFGEVWTPFPSTFGRKVLPMVFGVKSQRGGPVSPNFAKTDQHFSRALDWLLENVLEYKSHIFKVGKAGVCRRFRIKPGVLGCMYPENPQTSKDLLSVTRLYSPLRLVNEQYGQTIKDMLEEAVKKPFKWPRHDLTALCSNRDREAKKLYTSVLNKLAPNEILIDPILAYLEHKSYMKSQRSQGQYHHVLSSLQSILSGPVQIVREHPLTIRYMPVYRLAKIGGRLFEKGGGFQSFPAELKQECSAIGTNWDMSSSQLNILLRELETHGIHCSFMDDVTSVDDIAHRNDLPKAATKICFYATLFSMGQLAISYKSRVFQELTNHIEFRKVFDFLRKWNNNALPLSVALKSLTDIYIDSVRETKHGEKTLTCKSGVKYDLKKARISERRRRKVLNHIFSGIESECLFRLIVDDTQVKHVYSLEHDGALMETVGDSVHSDGALFLKKQFSDHLTFLEDAE</sequence>
<accession>A0A2Z4QEE5</accession>
<proteinExistence type="predicted"/>
<gene>
    <name evidence="1" type="ORF">Alexandra_224</name>
</gene>
<dbReference type="EMBL" id="MH248138">
    <property type="protein sequence ID" value="AWY08487.1"/>
    <property type="molecule type" value="Genomic_DNA"/>
</dbReference>
<evidence type="ECO:0000313" key="2">
    <source>
        <dbReference type="Proteomes" id="UP000251795"/>
    </source>
</evidence>
<evidence type="ECO:0000313" key="1">
    <source>
        <dbReference type="EMBL" id="AWY08487.1"/>
    </source>
</evidence>
<protein>
    <submittedName>
        <fullName evidence="1">Uncharacterized protein</fullName>
    </submittedName>
</protein>
<name>A0A2Z4QEE5_9CAUD</name>
<reference evidence="1 2" key="1">
    <citation type="submission" date="2018-04" db="EMBL/GenBank/DDBJ databases">
        <authorList>
            <person name="Go L.Y."/>
            <person name="Mitchell J.A."/>
        </authorList>
    </citation>
    <scope>NUCLEOTIDE SEQUENCE [LARGE SCALE GENOMIC DNA]</scope>
</reference>
<dbReference type="Proteomes" id="UP000251795">
    <property type="component" value="Segment"/>
</dbReference>
<organism evidence="1 2">
    <name type="scientific">Erwinia phage vB_EamM_Alexandra</name>
    <dbReference type="NCBI Taxonomy" id="2201424"/>
    <lineage>
        <taxon>Viruses</taxon>
        <taxon>Duplodnaviria</taxon>
        <taxon>Heunggongvirae</taxon>
        <taxon>Uroviricota</taxon>
        <taxon>Caudoviricetes</taxon>
        <taxon>Alexandravirus</taxon>
        <taxon>Alexandravirus alexandra</taxon>
    </lineage>
</organism>